<reference evidence="2" key="3">
    <citation type="submission" date="2020-12" db="UniProtKB">
        <authorList>
            <consortium name="EnsemblPlants"/>
        </authorList>
    </citation>
    <scope>IDENTIFICATION</scope>
</reference>
<dbReference type="AlphaFoldDB" id="A0A2K1JSY9"/>
<keyword evidence="3" id="KW-1185">Reference proteome</keyword>
<gene>
    <name evidence="1" type="ORF">PHYPA_014416</name>
</gene>
<dbReference type="InParanoid" id="A0A2K1JSY9"/>
<organism evidence="1">
    <name type="scientific">Physcomitrium patens</name>
    <name type="common">Spreading-leaved earth moss</name>
    <name type="synonym">Physcomitrella patens</name>
    <dbReference type="NCBI Taxonomy" id="3218"/>
    <lineage>
        <taxon>Eukaryota</taxon>
        <taxon>Viridiplantae</taxon>
        <taxon>Streptophyta</taxon>
        <taxon>Embryophyta</taxon>
        <taxon>Bryophyta</taxon>
        <taxon>Bryophytina</taxon>
        <taxon>Bryopsida</taxon>
        <taxon>Funariidae</taxon>
        <taxon>Funariales</taxon>
        <taxon>Funariaceae</taxon>
        <taxon>Physcomitrium</taxon>
    </lineage>
</organism>
<evidence type="ECO:0000313" key="1">
    <source>
        <dbReference type="EMBL" id="PNR44647.1"/>
    </source>
</evidence>
<name>A0A2K1JSY9_PHYPA</name>
<dbReference type="EnsemblPlants" id="Pp3c11_791V3.1">
    <property type="protein sequence ID" value="Pp3c11_791V3.1"/>
    <property type="gene ID" value="Pp3c11_791"/>
</dbReference>
<protein>
    <submittedName>
        <fullName evidence="1 2">Uncharacterized protein</fullName>
    </submittedName>
</protein>
<accession>A0A2K1JSY9</accession>
<reference evidence="1 3" key="2">
    <citation type="journal article" date="2018" name="Plant J.">
        <title>The Physcomitrella patens chromosome-scale assembly reveals moss genome structure and evolution.</title>
        <authorList>
            <person name="Lang D."/>
            <person name="Ullrich K.K."/>
            <person name="Murat F."/>
            <person name="Fuchs J."/>
            <person name="Jenkins J."/>
            <person name="Haas F.B."/>
            <person name="Piednoel M."/>
            <person name="Gundlach H."/>
            <person name="Van Bel M."/>
            <person name="Meyberg R."/>
            <person name="Vives C."/>
            <person name="Morata J."/>
            <person name="Symeonidi A."/>
            <person name="Hiss M."/>
            <person name="Muchero W."/>
            <person name="Kamisugi Y."/>
            <person name="Saleh O."/>
            <person name="Blanc G."/>
            <person name="Decker E.L."/>
            <person name="van Gessel N."/>
            <person name="Grimwood J."/>
            <person name="Hayes R.D."/>
            <person name="Graham S.W."/>
            <person name="Gunter L.E."/>
            <person name="McDaniel S.F."/>
            <person name="Hoernstein S.N.W."/>
            <person name="Larsson A."/>
            <person name="Li F.W."/>
            <person name="Perroud P.F."/>
            <person name="Phillips J."/>
            <person name="Ranjan P."/>
            <person name="Rokshar D.S."/>
            <person name="Rothfels C.J."/>
            <person name="Schneider L."/>
            <person name="Shu S."/>
            <person name="Stevenson D.W."/>
            <person name="Thummler F."/>
            <person name="Tillich M."/>
            <person name="Villarreal Aguilar J.C."/>
            <person name="Widiez T."/>
            <person name="Wong G.K."/>
            <person name="Wymore A."/>
            <person name="Zhang Y."/>
            <person name="Zimmer A.D."/>
            <person name="Quatrano R.S."/>
            <person name="Mayer K.F.X."/>
            <person name="Goodstein D."/>
            <person name="Casacuberta J.M."/>
            <person name="Vandepoele K."/>
            <person name="Reski R."/>
            <person name="Cuming A.C."/>
            <person name="Tuskan G.A."/>
            <person name="Maumus F."/>
            <person name="Salse J."/>
            <person name="Schmutz J."/>
            <person name="Rensing S.A."/>
        </authorList>
    </citation>
    <scope>NUCLEOTIDE SEQUENCE [LARGE SCALE GENOMIC DNA]</scope>
    <source>
        <strain evidence="2 3">cv. Gransden 2004</strain>
    </source>
</reference>
<evidence type="ECO:0000313" key="3">
    <source>
        <dbReference type="Proteomes" id="UP000006727"/>
    </source>
</evidence>
<proteinExistence type="predicted"/>
<evidence type="ECO:0000313" key="2">
    <source>
        <dbReference type="EnsemblPlants" id="Pp3c11_791V3.1"/>
    </source>
</evidence>
<dbReference type="Proteomes" id="UP000006727">
    <property type="component" value="Chromosome 11"/>
</dbReference>
<dbReference type="Gramene" id="Pp3c11_791V3.1">
    <property type="protein sequence ID" value="Pp3c11_791V3.1"/>
    <property type="gene ID" value="Pp3c11_791"/>
</dbReference>
<dbReference type="EMBL" id="ABEU02000011">
    <property type="protein sequence ID" value="PNR44647.1"/>
    <property type="molecule type" value="Genomic_DNA"/>
</dbReference>
<sequence>MREGDSIIKHIHTFRVYMEQLRQLGITLASLITNLIQEDIFMKNMSLTSDNNSTLYVKRHCNVNIKLINGDKKIIPDALHRPRLAKNLFFAKKLYKGRGEICIRASTTTLKNKFGQTIVICKLNPDLYELGTTILLNKPQIAILTTI</sequence>
<reference evidence="1 3" key="1">
    <citation type="journal article" date="2008" name="Science">
        <title>The Physcomitrella genome reveals evolutionary insights into the conquest of land by plants.</title>
        <authorList>
            <person name="Rensing S."/>
            <person name="Lang D."/>
            <person name="Zimmer A."/>
            <person name="Terry A."/>
            <person name="Salamov A."/>
            <person name="Shapiro H."/>
            <person name="Nishiyama T."/>
            <person name="Perroud P.-F."/>
            <person name="Lindquist E."/>
            <person name="Kamisugi Y."/>
            <person name="Tanahashi T."/>
            <person name="Sakakibara K."/>
            <person name="Fujita T."/>
            <person name="Oishi K."/>
            <person name="Shin-I T."/>
            <person name="Kuroki Y."/>
            <person name="Toyoda A."/>
            <person name="Suzuki Y."/>
            <person name="Hashimoto A."/>
            <person name="Yamaguchi K."/>
            <person name="Sugano A."/>
            <person name="Kohara Y."/>
            <person name="Fujiyama A."/>
            <person name="Anterola A."/>
            <person name="Aoki S."/>
            <person name="Ashton N."/>
            <person name="Barbazuk W.B."/>
            <person name="Barker E."/>
            <person name="Bennetzen J."/>
            <person name="Bezanilla M."/>
            <person name="Blankenship R."/>
            <person name="Cho S.H."/>
            <person name="Dutcher S."/>
            <person name="Estelle M."/>
            <person name="Fawcett J.A."/>
            <person name="Gundlach H."/>
            <person name="Hanada K."/>
            <person name="Heyl A."/>
            <person name="Hicks K.A."/>
            <person name="Hugh J."/>
            <person name="Lohr M."/>
            <person name="Mayer K."/>
            <person name="Melkozernov A."/>
            <person name="Murata T."/>
            <person name="Nelson D."/>
            <person name="Pils B."/>
            <person name="Prigge M."/>
            <person name="Reiss B."/>
            <person name="Renner T."/>
            <person name="Rombauts S."/>
            <person name="Rushton P."/>
            <person name="Sanderfoot A."/>
            <person name="Schween G."/>
            <person name="Shiu S.-H."/>
            <person name="Stueber K."/>
            <person name="Theodoulou F.L."/>
            <person name="Tu H."/>
            <person name="Van de Peer Y."/>
            <person name="Verrier P.J."/>
            <person name="Waters E."/>
            <person name="Wood A."/>
            <person name="Yang L."/>
            <person name="Cove D."/>
            <person name="Cuming A."/>
            <person name="Hasebe M."/>
            <person name="Lucas S."/>
            <person name="Mishler D.B."/>
            <person name="Reski R."/>
            <person name="Grigoriev I."/>
            <person name="Quatrano R.S."/>
            <person name="Boore J.L."/>
        </authorList>
    </citation>
    <scope>NUCLEOTIDE SEQUENCE [LARGE SCALE GENOMIC DNA]</scope>
    <source>
        <strain evidence="2 3">cv. Gransden 2004</strain>
    </source>
</reference>